<dbReference type="SUPFAM" id="SSF48371">
    <property type="entry name" value="ARM repeat"/>
    <property type="match status" value="1"/>
</dbReference>
<dbReference type="PROSITE" id="PS50017">
    <property type="entry name" value="DEATH_DOMAIN"/>
    <property type="match status" value="1"/>
</dbReference>
<dbReference type="InterPro" id="IPR000488">
    <property type="entry name" value="Death_dom"/>
</dbReference>
<dbReference type="Pfam" id="PF00531">
    <property type="entry name" value="Death"/>
    <property type="match status" value="1"/>
</dbReference>
<evidence type="ECO:0000256" key="2">
    <source>
        <dbReference type="SAM" id="MobiDB-lite"/>
    </source>
</evidence>
<dbReference type="InterPro" id="IPR000157">
    <property type="entry name" value="TIR_dom"/>
</dbReference>
<comment type="caution">
    <text evidence="4">The sequence shown here is derived from an EMBL/GenBank/DDBJ whole genome shotgun (WGS) entry which is preliminary data.</text>
</comment>
<feature type="domain" description="Death" evidence="3">
    <location>
        <begin position="632"/>
        <end position="697"/>
    </location>
</feature>
<feature type="coiled-coil region" evidence="1">
    <location>
        <begin position="568"/>
        <end position="609"/>
    </location>
</feature>
<dbReference type="SUPFAM" id="SSF52200">
    <property type="entry name" value="Toll/Interleukin receptor TIR domain"/>
    <property type="match status" value="2"/>
</dbReference>
<evidence type="ECO:0000313" key="4">
    <source>
        <dbReference type="EMBL" id="KAH3837264.1"/>
    </source>
</evidence>
<evidence type="ECO:0000256" key="1">
    <source>
        <dbReference type="SAM" id="Coils"/>
    </source>
</evidence>
<dbReference type="GO" id="GO:0007165">
    <property type="term" value="P:signal transduction"/>
    <property type="evidence" value="ECO:0007669"/>
    <property type="project" value="InterPro"/>
</dbReference>
<evidence type="ECO:0000313" key="5">
    <source>
        <dbReference type="Proteomes" id="UP000828390"/>
    </source>
</evidence>
<name>A0A9D4KD20_DREPO</name>
<dbReference type="AlphaFoldDB" id="A0A9D4KD20"/>
<sequence>MANMCLKMSPVAHTLPEDGLRCISEAFEYCWEGYTNLSSEETTLTLKVWTLFLESGKKDLTNRIYDSLRDKERLAQIVWKEHMEEVKGLMEAVRKTPEEKIEKFSHYEDVIKDIFALLKKSKLLNTIRKDITQFVFDCVVSQSFEKSGLGETASEFVDITKNDGDLIEFILDTCLSVLQRTELFQKFDGKSASAIQRLLTNCLEAYKGNPKLVTDVQHKKWLKLLAFLGEDMERLFPEEEPSTVYLNLCGNTWAPYIALIGQTPRLNDCLVLFDHSLKIAKLVEENSNGSFPYKFMSSISLAMLMLFAVNKPPGIGVYADSIMDLFLEVEECSNLSILVNNVYPLNPTAVHARIQACIDRIQTIKDSQVSAILSVLTVVATKHPEVFNANQTKYFIEMSTNAQSNLTSTYLAIAMVIARNNPAIVAPHYKMLMTDKRFKPDSLPVRIIMIVNIAAHNTAVLHDVMDFLMSIMNSNDPELVKIVIGQLSMLAKKDQDYMKKHKPTIEKLQNNTKSLEMKDSFQCLLDIIDGKGVEELIDGLQQQQQIVRTLEVKVGATMNTVISLGEQVIKQTEEISDIQQDLEKVEERVEVVETDIDQTKLKVEEIDNKTMTNAPKWSRDLSKLMNPEERNDWRLLASRLGYKNADIKAWAQQHDPCMALLSEWYATHKTSEANKGLLTALQEMNRVDGLIIVENAMKIADNVVEDDEFEYASPPPVFLSYQWGIQNEVKLLKQHLESAGYVCWMDIGQMGGGDKLFEKIDNGIRGAKVIVSCTTEKYAKSPNCNREVNLAVTLGKPIIPLLMEKMDWPPKGSMGPIFSEYLFVRFFQRSGEETADSRYWPVEKFQELLMQLNFYAVPDHSLLKSEYKDWWKPITEDIKIEKKKDVTFQQQNKQEVSNGPSPQIFLSYQWGKQPQVKALYERLISLGYTVWMDIFQMGGGDSLYDKIDKGVRGANVVISCVTPKYALSANCRREISLADALKKPLVPLMLEQMKWPPDGPMSMVFTELLYINMCNDDDIQKTWSGLKFDELVTKLHEFFPDNGQVVKAVASIVKAPVQEKANVDENTTPKRQINTMTDTASSSKSLVTPQSPSMTAITLVRKTDQTPEVKAMHSVASSPNTNGKPAVDSKSSSCVVI</sequence>
<dbReference type="Proteomes" id="UP000828390">
    <property type="component" value="Unassembled WGS sequence"/>
</dbReference>
<dbReference type="SUPFAM" id="SSF47986">
    <property type="entry name" value="DEATH domain"/>
    <property type="match status" value="1"/>
</dbReference>
<dbReference type="Pfam" id="PF13676">
    <property type="entry name" value="TIR_2"/>
    <property type="match status" value="2"/>
</dbReference>
<dbReference type="InterPro" id="IPR016024">
    <property type="entry name" value="ARM-type_fold"/>
</dbReference>
<proteinExistence type="predicted"/>
<organism evidence="4 5">
    <name type="scientific">Dreissena polymorpha</name>
    <name type="common">Zebra mussel</name>
    <name type="synonym">Mytilus polymorpha</name>
    <dbReference type="NCBI Taxonomy" id="45954"/>
    <lineage>
        <taxon>Eukaryota</taxon>
        <taxon>Metazoa</taxon>
        <taxon>Spiralia</taxon>
        <taxon>Lophotrochozoa</taxon>
        <taxon>Mollusca</taxon>
        <taxon>Bivalvia</taxon>
        <taxon>Autobranchia</taxon>
        <taxon>Heteroconchia</taxon>
        <taxon>Euheterodonta</taxon>
        <taxon>Imparidentia</taxon>
        <taxon>Neoheterodontei</taxon>
        <taxon>Myida</taxon>
        <taxon>Dreissenoidea</taxon>
        <taxon>Dreissenidae</taxon>
        <taxon>Dreissena</taxon>
    </lineage>
</organism>
<accession>A0A9D4KD20</accession>
<protein>
    <recommendedName>
        <fullName evidence="3">Death domain-containing protein</fullName>
    </recommendedName>
</protein>
<gene>
    <name evidence="4" type="ORF">DPMN_110647</name>
</gene>
<keyword evidence="5" id="KW-1185">Reference proteome</keyword>
<dbReference type="InterPro" id="IPR035897">
    <property type="entry name" value="Toll_tir_struct_dom_sf"/>
</dbReference>
<evidence type="ECO:0000259" key="3">
    <source>
        <dbReference type="PROSITE" id="PS50017"/>
    </source>
</evidence>
<dbReference type="PANTHER" id="PTHR47508:SF1">
    <property type="entry name" value="NON-SPECIFIC SERINE_THREONINE PROTEIN KINASE"/>
    <property type="match status" value="1"/>
</dbReference>
<keyword evidence="1" id="KW-0175">Coiled coil</keyword>
<feature type="compositionally biased region" description="Polar residues" evidence="2">
    <location>
        <begin position="1115"/>
        <end position="1137"/>
    </location>
</feature>
<dbReference type="Gene3D" id="3.40.50.10140">
    <property type="entry name" value="Toll/interleukin-1 receptor homology (TIR) domain"/>
    <property type="match status" value="2"/>
</dbReference>
<dbReference type="Gene3D" id="1.10.533.10">
    <property type="entry name" value="Death Domain, Fas"/>
    <property type="match status" value="1"/>
</dbReference>
<reference evidence="4" key="1">
    <citation type="journal article" date="2019" name="bioRxiv">
        <title>The Genome of the Zebra Mussel, Dreissena polymorpha: A Resource for Invasive Species Research.</title>
        <authorList>
            <person name="McCartney M.A."/>
            <person name="Auch B."/>
            <person name="Kono T."/>
            <person name="Mallez S."/>
            <person name="Zhang Y."/>
            <person name="Obille A."/>
            <person name="Becker A."/>
            <person name="Abrahante J.E."/>
            <person name="Garbe J."/>
            <person name="Badalamenti J.P."/>
            <person name="Herman A."/>
            <person name="Mangelson H."/>
            <person name="Liachko I."/>
            <person name="Sullivan S."/>
            <person name="Sone E.D."/>
            <person name="Koren S."/>
            <person name="Silverstein K.A.T."/>
            <person name="Beckman K.B."/>
            <person name="Gohl D.M."/>
        </authorList>
    </citation>
    <scope>NUCLEOTIDE SEQUENCE</scope>
    <source>
        <strain evidence="4">Duluth1</strain>
        <tissue evidence="4">Whole animal</tissue>
    </source>
</reference>
<dbReference type="InterPro" id="IPR011029">
    <property type="entry name" value="DEATH-like_dom_sf"/>
</dbReference>
<reference evidence="4" key="2">
    <citation type="submission" date="2020-11" db="EMBL/GenBank/DDBJ databases">
        <authorList>
            <person name="McCartney M.A."/>
            <person name="Auch B."/>
            <person name="Kono T."/>
            <person name="Mallez S."/>
            <person name="Becker A."/>
            <person name="Gohl D.M."/>
            <person name="Silverstein K.A.T."/>
            <person name="Koren S."/>
            <person name="Bechman K.B."/>
            <person name="Herman A."/>
            <person name="Abrahante J.E."/>
            <person name="Garbe J."/>
        </authorList>
    </citation>
    <scope>NUCLEOTIDE SEQUENCE</scope>
    <source>
        <strain evidence="4">Duluth1</strain>
        <tissue evidence="4">Whole animal</tissue>
    </source>
</reference>
<dbReference type="SMART" id="SM00005">
    <property type="entry name" value="DEATH"/>
    <property type="match status" value="1"/>
</dbReference>
<dbReference type="EMBL" id="JAIWYP010000004">
    <property type="protein sequence ID" value="KAH3837264.1"/>
    <property type="molecule type" value="Genomic_DNA"/>
</dbReference>
<dbReference type="PANTHER" id="PTHR47508">
    <property type="entry name" value="SAM DOMAIN-CONTAINING PROTEIN-RELATED"/>
    <property type="match status" value="1"/>
</dbReference>
<feature type="region of interest" description="Disordered" evidence="2">
    <location>
        <begin position="1106"/>
        <end position="1137"/>
    </location>
</feature>